<dbReference type="CDD" id="cd04212">
    <property type="entry name" value="CuRO_UO_II"/>
    <property type="match status" value="1"/>
</dbReference>
<evidence type="ECO:0000256" key="17">
    <source>
        <dbReference type="SAM" id="Phobius"/>
    </source>
</evidence>
<evidence type="ECO:0000256" key="9">
    <source>
        <dbReference type="ARBA" id="ARBA00022982"/>
    </source>
</evidence>
<dbReference type="Pfam" id="PF06481">
    <property type="entry name" value="COX_ARM"/>
    <property type="match status" value="1"/>
</dbReference>
<dbReference type="InterPro" id="IPR034227">
    <property type="entry name" value="CuRO_UO_II"/>
</dbReference>
<dbReference type="InterPro" id="IPR002429">
    <property type="entry name" value="CcO_II-like_C"/>
</dbReference>
<keyword evidence="7 17" id="KW-0812">Transmembrane</keyword>
<dbReference type="Gene3D" id="2.60.40.420">
    <property type="entry name" value="Cupredoxins - blue copper proteins"/>
    <property type="match status" value="1"/>
</dbReference>
<evidence type="ECO:0000256" key="5">
    <source>
        <dbReference type="ARBA" id="ARBA00022475"/>
    </source>
</evidence>
<evidence type="ECO:0000256" key="1">
    <source>
        <dbReference type="ARBA" id="ARBA00004418"/>
    </source>
</evidence>
<feature type="transmembrane region" description="Helical" evidence="17">
    <location>
        <begin position="65"/>
        <end position="91"/>
    </location>
</feature>
<evidence type="ECO:0000256" key="12">
    <source>
        <dbReference type="ARBA" id="ARBA00023136"/>
    </source>
</evidence>
<dbReference type="InterPro" id="IPR036257">
    <property type="entry name" value="Cyt_c_oxidase_su2_TM_sf"/>
</dbReference>
<dbReference type="InterPro" id="IPR045187">
    <property type="entry name" value="CcO_II"/>
</dbReference>
<dbReference type="SUPFAM" id="SSF49503">
    <property type="entry name" value="Cupredoxins"/>
    <property type="match status" value="1"/>
</dbReference>
<comment type="similarity">
    <text evidence="3">Belongs to the cytochrome c oxidase subunit 2 family.</text>
</comment>
<evidence type="ECO:0000256" key="3">
    <source>
        <dbReference type="ARBA" id="ARBA00007866"/>
    </source>
</evidence>
<dbReference type="SUPFAM" id="SSF81464">
    <property type="entry name" value="Cytochrome c oxidase subunit II-like, transmembrane region"/>
    <property type="match status" value="1"/>
</dbReference>
<dbReference type="InterPro" id="IPR008972">
    <property type="entry name" value="Cupredoxin"/>
</dbReference>
<evidence type="ECO:0000256" key="11">
    <source>
        <dbReference type="ARBA" id="ARBA00023002"/>
    </source>
</evidence>
<feature type="transmembrane region" description="Helical" evidence="17">
    <location>
        <begin position="112"/>
        <end position="132"/>
    </location>
</feature>
<evidence type="ECO:0000256" key="10">
    <source>
        <dbReference type="ARBA" id="ARBA00022989"/>
    </source>
</evidence>
<dbReference type="InterPro" id="IPR006333">
    <property type="entry name" value="Cyt_o_ubiquinol_oxidase_su2"/>
</dbReference>
<evidence type="ECO:0000256" key="15">
    <source>
        <dbReference type="ARBA" id="ARBA00030198"/>
    </source>
</evidence>
<keyword evidence="4" id="KW-0813">Transport</keyword>
<proteinExistence type="inferred from homology"/>
<evidence type="ECO:0000256" key="13">
    <source>
        <dbReference type="ARBA" id="ARBA00023139"/>
    </source>
</evidence>
<dbReference type="InterPro" id="IPR010514">
    <property type="entry name" value="COX_ARM"/>
</dbReference>
<evidence type="ECO:0000313" key="20">
    <source>
        <dbReference type="EMBL" id="CAG9167823.1"/>
    </source>
</evidence>
<feature type="domain" description="Cytochrome oxidase subunit II copper A binding" evidence="18">
    <location>
        <begin position="155"/>
        <end position="267"/>
    </location>
</feature>
<dbReference type="Pfam" id="PF00116">
    <property type="entry name" value="COX2"/>
    <property type="match status" value="1"/>
</dbReference>
<evidence type="ECO:0000256" key="6">
    <source>
        <dbReference type="ARBA" id="ARBA00022660"/>
    </source>
</evidence>
<dbReference type="InterPro" id="IPR011759">
    <property type="entry name" value="Cyt_c_oxidase_su2_TM_dom"/>
</dbReference>
<keyword evidence="6" id="KW-0679">Respiratory chain</keyword>
<keyword evidence="11" id="KW-0560">Oxidoreductase</keyword>
<keyword evidence="13" id="KW-0564">Palmitate</keyword>
<comment type="caution">
    <text evidence="20">The sequence shown here is derived from an EMBL/GenBank/DDBJ whole genome shotgun (WGS) entry which is preliminary data.</text>
</comment>
<feature type="region of interest" description="Disordered" evidence="16">
    <location>
        <begin position="367"/>
        <end position="388"/>
    </location>
</feature>
<evidence type="ECO:0000256" key="7">
    <source>
        <dbReference type="ARBA" id="ARBA00022692"/>
    </source>
</evidence>
<dbReference type="Gene3D" id="1.10.287.90">
    <property type="match status" value="1"/>
</dbReference>
<keyword evidence="12 17" id="KW-0472">Membrane</keyword>
<evidence type="ECO:0000313" key="21">
    <source>
        <dbReference type="Proteomes" id="UP000721236"/>
    </source>
</evidence>
<organism evidence="20 21">
    <name type="scientific">Cupriavidus respiraculi</name>
    <dbReference type="NCBI Taxonomy" id="195930"/>
    <lineage>
        <taxon>Bacteria</taxon>
        <taxon>Pseudomonadati</taxon>
        <taxon>Pseudomonadota</taxon>
        <taxon>Betaproteobacteria</taxon>
        <taxon>Burkholderiales</taxon>
        <taxon>Burkholderiaceae</taxon>
        <taxon>Cupriavidus</taxon>
    </lineage>
</organism>
<evidence type="ECO:0000259" key="19">
    <source>
        <dbReference type="PROSITE" id="PS50999"/>
    </source>
</evidence>
<evidence type="ECO:0000256" key="14">
    <source>
        <dbReference type="ARBA" id="ARBA00023288"/>
    </source>
</evidence>
<keyword evidence="10 17" id="KW-1133">Transmembrane helix</keyword>
<reference evidence="20 21" key="1">
    <citation type="submission" date="2021-08" db="EMBL/GenBank/DDBJ databases">
        <authorList>
            <person name="Peeters C."/>
        </authorList>
    </citation>
    <scope>NUCLEOTIDE SEQUENCE [LARGE SCALE GENOMIC DNA]</scope>
    <source>
        <strain evidence="20 21">LMG 21510</strain>
    </source>
</reference>
<evidence type="ECO:0000256" key="16">
    <source>
        <dbReference type="SAM" id="MobiDB-lite"/>
    </source>
</evidence>
<name>A0ABM8WKB5_9BURK</name>
<evidence type="ECO:0000256" key="4">
    <source>
        <dbReference type="ARBA" id="ARBA00022448"/>
    </source>
</evidence>
<gene>
    <name evidence="20" type="ORF">LMG21510_00866</name>
</gene>
<evidence type="ECO:0000259" key="18">
    <source>
        <dbReference type="PROSITE" id="PS50857"/>
    </source>
</evidence>
<protein>
    <recommendedName>
        <fullName evidence="15">Ubiquinol oxidase polypeptide II</fullName>
    </recommendedName>
</protein>
<feature type="domain" description="Cytochrome oxidase subunit II transmembrane region profile" evidence="19">
    <location>
        <begin position="43"/>
        <end position="140"/>
    </location>
</feature>
<dbReference type="PANTHER" id="PTHR22888:SF18">
    <property type="entry name" value="CYTOCHROME BO(3) UBIQUINOL OXIDASE SUBUNIT 2"/>
    <property type="match status" value="1"/>
</dbReference>
<dbReference type="NCBIfam" id="TIGR01433">
    <property type="entry name" value="CyoA"/>
    <property type="match status" value="1"/>
</dbReference>
<sequence>MSNSPDMPMRVHFASIFTAKLFLPAMRPHSLLRSLVLLPAFALLSGCNAVLLSPSGDVAVQQRDLIIISTVLMLLIIVPVIALTFIFAWRYRATNKDAPYDPEWDHSTQLELLIWAAPLLIIIALGAITWVSTHLLDPYRPLDRIDATRAKPADAKPLVVEVVAMDWKWLFLYPEQGIATVNELAAPVDREIRFKITASTVMNAFFVPSLAGMVYAMPGMETKLHAVINRAGVYDGISANYSGEGFSGMRFKFHGMDNAEFDRWVAQAKADGKELSRDLYLKLEQPSSHEPVRHFASVAPGLYDAVLNRCVEPNRMCMRDMMAIDAQGGQGKPGAFNVATLDASTRARLGLENAPVRNYVGGMCTPANPEGSANTSPANLPTLDPAGQSAAVTTPLLPLSRRAPDAVDQHV</sequence>
<dbReference type="EMBL" id="CAJZAH010000001">
    <property type="protein sequence ID" value="CAG9167823.1"/>
    <property type="molecule type" value="Genomic_DNA"/>
</dbReference>
<evidence type="ECO:0000256" key="2">
    <source>
        <dbReference type="ARBA" id="ARBA00004651"/>
    </source>
</evidence>
<evidence type="ECO:0000256" key="8">
    <source>
        <dbReference type="ARBA" id="ARBA00022729"/>
    </source>
</evidence>
<keyword evidence="9" id="KW-0249">Electron transport</keyword>
<comment type="subcellular location">
    <subcellularLocation>
        <location evidence="2">Cell membrane</location>
        <topology evidence="2">Multi-pass membrane protein</topology>
    </subcellularLocation>
    <subcellularLocation>
        <location evidence="1">Periplasm</location>
    </subcellularLocation>
</comment>
<dbReference type="PROSITE" id="PS50999">
    <property type="entry name" value="COX2_TM"/>
    <property type="match status" value="1"/>
</dbReference>
<keyword evidence="5" id="KW-1003">Cell membrane</keyword>
<keyword evidence="14" id="KW-0449">Lipoprotein</keyword>
<dbReference type="PROSITE" id="PS50857">
    <property type="entry name" value="COX2_CUA"/>
    <property type="match status" value="1"/>
</dbReference>
<dbReference type="PANTHER" id="PTHR22888">
    <property type="entry name" value="CYTOCHROME C OXIDASE, SUBUNIT II"/>
    <property type="match status" value="1"/>
</dbReference>
<dbReference type="Proteomes" id="UP000721236">
    <property type="component" value="Unassembled WGS sequence"/>
</dbReference>
<keyword evidence="21" id="KW-1185">Reference proteome</keyword>
<accession>A0ABM8WKB5</accession>
<keyword evidence="8" id="KW-0732">Signal</keyword>